<evidence type="ECO:0000313" key="1">
    <source>
        <dbReference type="EMBL" id="EEC17152.1"/>
    </source>
</evidence>
<dbReference type="VEuPathDB" id="VectorBase:ISCW013028"/>
<accession>B7QE80</accession>
<evidence type="ECO:0000313" key="2">
    <source>
        <dbReference type="EnsemblMetazoa" id="ISCW013028-PA"/>
    </source>
</evidence>
<dbReference type="VEuPathDB" id="VectorBase:ISCI013028"/>
<dbReference type="InParanoid" id="B7QE80"/>
<dbReference type="Proteomes" id="UP000001555">
    <property type="component" value="Unassembled WGS sequence"/>
</dbReference>
<name>B7QE80_IXOSC</name>
<organism>
    <name type="scientific">Ixodes scapularis</name>
    <name type="common">Black-legged tick</name>
    <name type="synonym">Deer tick</name>
    <dbReference type="NCBI Taxonomy" id="6945"/>
    <lineage>
        <taxon>Eukaryota</taxon>
        <taxon>Metazoa</taxon>
        <taxon>Ecdysozoa</taxon>
        <taxon>Arthropoda</taxon>
        <taxon>Chelicerata</taxon>
        <taxon>Arachnida</taxon>
        <taxon>Acari</taxon>
        <taxon>Parasitiformes</taxon>
        <taxon>Ixodida</taxon>
        <taxon>Ixodoidea</taxon>
        <taxon>Ixodidae</taxon>
        <taxon>Ixodinae</taxon>
        <taxon>Ixodes</taxon>
    </lineage>
</organism>
<dbReference type="HOGENOM" id="CLU_3052688_0_0_1"/>
<dbReference type="EMBL" id="ABJB010028050">
    <property type="status" value="NOT_ANNOTATED_CDS"/>
    <property type="molecule type" value="Genomic_DNA"/>
</dbReference>
<reference evidence="2" key="2">
    <citation type="submission" date="2020-05" db="UniProtKB">
        <authorList>
            <consortium name="EnsemblMetazoa"/>
        </authorList>
    </citation>
    <scope>IDENTIFICATION</scope>
    <source>
        <strain evidence="2">wikel</strain>
    </source>
</reference>
<sequence length="54" mass="6335">MPSLQKIKQQTIIGVPDPRSWHLLVGPLVHECRSTSSRKVQEERRRIRFLTRLG</sequence>
<dbReference type="EMBL" id="DS919240">
    <property type="protein sequence ID" value="EEC17152.1"/>
    <property type="molecule type" value="Genomic_DNA"/>
</dbReference>
<proteinExistence type="predicted"/>
<dbReference type="PaxDb" id="6945-B7QE80"/>
<evidence type="ECO:0000313" key="3">
    <source>
        <dbReference type="Proteomes" id="UP000001555"/>
    </source>
</evidence>
<keyword evidence="3" id="KW-1185">Reference proteome</keyword>
<reference evidence="1 3" key="1">
    <citation type="submission" date="2008-03" db="EMBL/GenBank/DDBJ databases">
        <title>Annotation of Ixodes scapularis.</title>
        <authorList>
            <consortium name="Ixodes scapularis Genome Project Consortium"/>
            <person name="Caler E."/>
            <person name="Hannick L.I."/>
            <person name="Bidwell S."/>
            <person name="Joardar V."/>
            <person name="Thiagarajan M."/>
            <person name="Amedeo P."/>
            <person name="Galinsky K.J."/>
            <person name="Schobel S."/>
            <person name="Inman J."/>
            <person name="Hostetler J."/>
            <person name="Miller J."/>
            <person name="Hammond M."/>
            <person name="Megy K."/>
            <person name="Lawson D."/>
            <person name="Kodira C."/>
            <person name="Sutton G."/>
            <person name="Meyer J."/>
            <person name="Hill C.A."/>
            <person name="Birren B."/>
            <person name="Nene V."/>
            <person name="Collins F."/>
            <person name="Alarcon-Chaidez F."/>
            <person name="Wikel S."/>
            <person name="Strausberg R."/>
        </authorList>
    </citation>
    <scope>NUCLEOTIDE SEQUENCE [LARGE SCALE GENOMIC DNA]</scope>
    <source>
        <strain evidence="3">Wikel</strain>
        <strain evidence="1">Wikel colony</strain>
    </source>
</reference>
<dbReference type="EnsemblMetazoa" id="ISCW013028-RA">
    <property type="protein sequence ID" value="ISCW013028-PA"/>
    <property type="gene ID" value="ISCW013028"/>
</dbReference>
<dbReference type="AlphaFoldDB" id="B7QE80"/>
<gene>
    <name evidence="1" type="ORF">IscW_ISCW013028</name>
</gene>
<protein>
    <submittedName>
        <fullName evidence="1 2">Uncharacterized protein</fullName>
    </submittedName>
</protein>